<dbReference type="GO" id="GO:0005524">
    <property type="term" value="F:ATP binding"/>
    <property type="evidence" value="ECO:0007669"/>
    <property type="project" value="InterPro"/>
</dbReference>
<dbReference type="InterPro" id="IPR010448">
    <property type="entry name" value="Torsin"/>
</dbReference>
<organism evidence="4 5">
    <name type="scientific">Ectocarpus siliculosus</name>
    <name type="common">Brown alga</name>
    <name type="synonym">Conferva siliculosa</name>
    <dbReference type="NCBI Taxonomy" id="2880"/>
    <lineage>
        <taxon>Eukaryota</taxon>
        <taxon>Sar</taxon>
        <taxon>Stramenopiles</taxon>
        <taxon>Ochrophyta</taxon>
        <taxon>PX clade</taxon>
        <taxon>Phaeophyceae</taxon>
        <taxon>Ectocarpales</taxon>
        <taxon>Ectocarpaceae</taxon>
        <taxon>Ectocarpus</taxon>
    </lineage>
</organism>
<dbReference type="Pfam" id="PF07728">
    <property type="entry name" value="AAA_5"/>
    <property type="match status" value="1"/>
</dbReference>
<feature type="region of interest" description="Disordered" evidence="2">
    <location>
        <begin position="376"/>
        <end position="419"/>
    </location>
</feature>
<dbReference type="InterPro" id="IPR001270">
    <property type="entry name" value="ClpA/B"/>
</dbReference>
<evidence type="ECO:0000259" key="3">
    <source>
        <dbReference type="SMART" id="SM00382"/>
    </source>
</evidence>
<dbReference type="PRINTS" id="PR00300">
    <property type="entry name" value="CLPPROTEASEA"/>
</dbReference>
<evidence type="ECO:0000313" key="5">
    <source>
        <dbReference type="Proteomes" id="UP000002630"/>
    </source>
</evidence>
<evidence type="ECO:0000313" key="4">
    <source>
        <dbReference type="EMBL" id="CBJ33632.1"/>
    </source>
</evidence>
<accession>D7G3V5</accession>
<name>D7G3V5_ECTSI</name>
<dbReference type="Gene3D" id="3.40.50.300">
    <property type="entry name" value="P-loop containing nucleotide triphosphate hydrolases"/>
    <property type="match status" value="1"/>
</dbReference>
<evidence type="ECO:0000256" key="2">
    <source>
        <dbReference type="SAM" id="MobiDB-lite"/>
    </source>
</evidence>
<dbReference type="EMBL" id="FN649760">
    <property type="protein sequence ID" value="CBJ33632.1"/>
    <property type="molecule type" value="Genomic_DNA"/>
</dbReference>
<protein>
    <recommendedName>
        <fullName evidence="3">AAA+ ATPase domain-containing protein</fullName>
    </recommendedName>
</protein>
<proteinExistence type="inferred from homology"/>
<dbReference type="GO" id="GO:0016887">
    <property type="term" value="F:ATP hydrolysis activity"/>
    <property type="evidence" value="ECO:0007669"/>
    <property type="project" value="InterPro"/>
</dbReference>
<dbReference type="GO" id="GO:0005737">
    <property type="term" value="C:cytoplasm"/>
    <property type="evidence" value="ECO:0007669"/>
    <property type="project" value="UniProtKB-ARBA"/>
</dbReference>
<dbReference type="STRING" id="2880.D7G3V5"/>
<sequence>MAMIVSQAQMAASVEEEPAATATSAATISVLDAVRVMGSLTWWGVDLAMETAGYGVCPFADDPVEAARRALQDGILAQPLALESLDGALSSWHYSRQSDRYEPLVVALTGSTGTGKTETAWVLADALLTKRCRITGGTRDIPRGLLVLNGADYMVAAKVEEYQSLIRRKLGQRLEYCGGNVVVLFDELQKAAPGTLDALAEAMSEHPRVTFERGGQNVSVDSSRVVFLLVSDVGAEGVNAAVLRYRKRSDVVPGALQSAVKRSLDEQWERLRFGKMVDKVVPYLPMDPASNLLVVELKLKKLAETLDGGLYTTSGLRWHLVQPQYIQYSSYHVTLPNDGREEIIRHQLAAYGARDVEKVSMRRLTGAIRNHVLNPTCAATDEGAEETGSPEGQGRGGGGGRPAQGGYGGSSSSSRGGGGGRCWSEPFMVDIRYDASTEQVSFHRCEPDYADGLTELQREHPDVVEGPKCDLAWRGVLHEHGALA</sequence>
<dbReference type="OrthoDB" id="9443236at2759"/>
<dbReference type="InterPro" id="IPR027417">
    <property type="entry name" value="P-loop_NTPase"/>
</dbReference>
<reference evidence="4 5" key="1">
    <citation type="journal article" date="2010" name="Nature">
        <title>The Ectocarpus genome and the independent evolution of multicellularity in brown algae.</title>
        <authorList>
            <person name="Cock J.M."/>
            <person name="Sterck L."/>
            <person name="Rouze P."/>
            <person name="Scornet D."/>
            <person name="Allen A.E."/>
            <person name="Amoutzias G."/>
            <person name="Anthouard V."/>
            <person name="Artiguenave F."/>
            <person name="Aury J.M."/>
            <person name="Badger J.H."/>
            <person name="Beszteri B."/>
            <person name="Billiau K."/>
            <person name="Bonnet E."/>
            <person name="Bothwell J.H."/>
            <person name="Bowler C."/>
            <person name="Boyen C."/>
            <person name="Brownlee C."/>
            <person name="Carrano C.J."/>
            <person name="Charrier B."/>
            <person name="Cho G.Y."/>
            <person name="Coelho S.M."/>
            <person name="Collen J."/>
            <person name="Corre E."/>
            <person name="Da Silva C."/>
            <person name="Delage L."/>
            <person name="Delaroque N."/>
            <person name="Dittami S.M."/>
            <person name="Doulbeau S."/>
            <person name="Elias M."/>
            <person name="Farnham G."/>
            <person name="Gachon C.M."/>
            <person name="Gschloessl B."/>
            <person name="Heesch S."/>
            <person name="Jabbari K."/>
            <person name="Jubin C."/>
            <person name="Kawai H."/>
            <person name="Kimura K."/>
            <person name="Kloareg B."/>
            <person name="Kupper F.C."/>
            <person name="Lang D."/>
            <person name="Le Bail A."/>
            <person name="Leblanc C."/>
            <person name="Lerouge P."/>
            <person name="Lohr M."/>
            <person name="Lopez P.J."/>
            <person name="Martens C."/>
            <person name="Maumus F."/>
            <person name="Michel G."/>
            <person name="Miranda-Saavedra D."/>
            <person name="Morales J."/>
            <person name="Moreau H."/>
            <person name="Motomura T."/>
            <person name="Nagasato C."/>
            <person name="Napoli C.A."/>
            <person name="Nelson D.R."/>
            <person name="Nyvall-Collen P."/>
            <person name="Peters A.F."/>
            <person name="Pommier C."/>
            <person name="Potin P."/>
            <person name="Poulain J."/>
            <person name="Quesneville H."/>
            <person name="Read B."/>
            <person name="Rensing S.A."/>
            <person name="Ritter A."/>
            <person name="Rousvoal S."/>
            <person name="Samanta M."/>
            <person name="Samson G."/>
            <person name="Schroeder D.C."/>
            <person name="Segurens B."/>
            <person name="Strittmatter M."/>
            <person name="Tonon T."/>
            <person name="Tregear J.W."/>
            <person name="Valentin K."/>
            <person name="von Dassow P."/>
            <person name="Yamagishi T."/>
            <person name="Van de Peer Y."/>
            <person name="Wincker P."/>
        </authorList>
    </citation>
    <scope>NUCLEOTIDE SEQUENCE [LARGE SCALE GENOMIC DNA]</scope>
    <source>
        <strain evidence="5">Ec32 / CCAP1310/4</strain>
    </source>
</reference>
<feature type="compositionally biased region" description="Gly residues" evidence="2">
    <location>
        <begin position="391"/>
        <end position="419"/>
    </location>
</feature>
<dbReference type="SMART" id="SM00382">
    <property type="entry name" value="AAA"/>
    <property type="match status" value="1"/>
</dbReference>
<dbReference type="SUPFAM" id="SSF52540">
    <property type="entry name" value="P-loop containing nucleoside triphosphate hydrolases"/>
    <property type="match status" value="1"/>
</dbReference>
<keyword evidence="5" id="KW-1185">Reference proteome</keyword>
<dbReference type="AlphaFoldDB" id="D7G3V5"/>
<feature type="domain" description="AAA+ ATPase" evidence="3">
    <location>
        <begin position="102"/>
        <end position="255"/>
    </location>
</feature>
<dbReference type="CDD" id="cd00009">
    <property type="entry name" value="AAA"/>
    <property type="match status" value="1"/>
</dbReference>
<dbReference type="eggNOG" id="KOG2170">
    <property type="taxonomic scope" value="Eukaryota"/>
</dbReference>
<comment type="similarity">
    <text evidence="1">Belongs to the ClpA/ClpB family. Torsin subfamily.</text>
</comment>
<gene>
    <name evidence="4" type="ORF">Esi_0533_0002</name>
</gene>
<dbReference type="InterPro" id="IPR003593">
    <property type="entry name" value="AAA+_ATPase"/>
</dbReference>
<evidence type="ECO:0000256" key="1">
    <source>
        <dbReference type="ARBA" id="ARBA00006235"/>
    </source>
</evidence>
<dbReference type="InParanoid" id="D7G3V5"/>
<dbReference type="InterPro" id="IPR011704">
    <property type="entry name" value="ATPase_dyneun-rel_AAA"/>
</dbReference>
<dbReference type="PANTHER" id="PTHR10760">
    <property type="entry name" value="TORSIN"/>
    <property type="match status" value="1"/>
</dbReference>
<dbReference type="PANTHER" id="PTHR10760:SF2">
    <property type="entry name" value="LD13476P-RELATED"/>
    <property type="match status" value="1"/>
</dbReference>
<dbReference type="Proteomes" id="UP000002630">
    <property type="component" value="Unassembled WGS sequence"/>
</dbReference>